<evidence type="ECO:0000256" key="2">
    <source>
        <dbReference type="ARBA" id="ARBA00023054"/>
    </source>
</evidence>
<gene>
    <name evidence="5" type="ORF">MATL_G00047220</name>
</gene>
<dbReference type="GO" id="GO:0045109">
    <property type="term" value="P:intermediate filament organization"/>
    <property type="evidence" value="ECO:0007669"/>
    <property type="project" value="TreeGrafter"/>
</dbReference>
<keyword evidence="6" id="KW-1185">Reference proteome</keyword>
<evidence type="ECO:0000313" key="5">
    <source>
        <dbReference type="EMBL" id="KAG7484266.1"/>
    </source>
</evidence>
<reference evidence="5" key="1">
    <citation type="submission" date="2021-01" db="EMBL/GenBank/DDBJ databases">
        <authorList>
            <person name="Zahm M."/>
            <person name="Roques C."/>
            <person name="Cabau C."/>
            <person name="Klopp C."/>
            <person name="Donnadieu C."/>
            <person name="Jouanno E."/>
            <person name="Lampietro C."/>
            <person name="Louis A."/>
            <person name="Herpin A."/>
            <person name="Echchiki A."/>
            <person name="Berthelot C."/>
            <person name="Parey E."/>
            <person name="Roest-Crollius H."/>
            <person name="Braasch I."/>
            <person name="Postlethwait J."/>
            <person name="Bobe J."/>
            <person name="Montfort J."/>
            <person name="Bouchez O."/>
            <person name="Begum T."/>
            <person name="Mejri S."/>
            <person name="Adams A."/>
            <person name="Chen W.-J."/>
            <person name="Guiguen Y."/>
        </authorList>
    </citation>
    <scope>NUCLEOTIDE SEQUENCE</scope>
    <source>
        <strain evidence="5">YG-15Mar2019-1</strain>
        <tissue evidence="5">Brain</tissue>
    </source>
</reference>
<name>A0A9D3TIQ7_MEGAT</name>
<evidence type="ECO:0000256" key="1">
    <source>
        <dbReference type="ARBA" id="ARBA00022754"/>
    </source>
</evidence>
<keyword evidence="2 3" id="KW-0175">Coiled coil</keyword>
<feature type="coiled-coil region" evidence="3">
    <location>
        <begin position="268"/>
        <end position="341"/>
    </location>
</feature>
<dbReference type="PANTHER" id="PTHR45652">
    <property type="entry name" value="GLIAL FIBRILLARY ACIDIC PROTEIN"/>
    <property type="match status" value="1"/>
</dbReference>
<dbReference type="SMART" id="SM01391">
    <property type="entry name" value="Filament"/>
    <property type="match status" value="1"/>
</dbReference>
<dbReference type="InterPro" id="IPR039008">
    <property type="entry name" value="IF_rod_dom"/>
</dbReference>
<dbReference type="GO" id="GO:0005882">
    <property type="term" value="C:intermediate filament"/>
    <property type="evidence" value="ECO:0007669"/>
    <property type="project" value="UniProtKB-KW"/>
</dbReference>
<dbReference type="Proteomes" id="UP001046870">
    <property type="component" value="Chromosome 3"/>
</dbReference>
<sequence>MRCISEVQYLNLAGGSKAVTCSIGEATEYQLEEPDFEAARALSREALSRFKTERALIAALNDRLALLIDTARCLEEENESLEAQILELEGRLSSAEAHASARGPDGGLEAVVERLRREKEQILLDIARLKGELELLQAQHEEAVERRTLINLEREDVALDVDALTAECLALKEQVAIYEEQLASMQVEQETRVETVAKPAPVVSLVSLEFPSPDVTPAILDLKEYFRQLAASLQAKAAAAIALGQPRAGAVAEALGVGLTGGPAAAEHDALKKQVAELQRELEELEQYFEELKEKIRQRRADHLEEIEELEGYMAELEQAQAELQAQMREQCADYEELLNEKMALDIEITAYRGLVEEEEERLHFL</sequence>
<dbReference type="AlphaFoldDB" id="A0A9D3TIQ7"/>
<evidence type="ECO:0000259" key="4">
    <source>
        <dbReference type="PROSITE" id="PS51842"/>
    </source>
</evidence>
<feature type="coiled-coil region" evidence="3">
    <location>
        <begin position="57"/>
        <end position="188"/>
    </location>
</feature>
<dbReference type="EMBL" id="JAFDVH010000003">
    <property type="protein sequence ID" value="KAG7484266.1"/>
    <property type="molecule type" value="Genomic_DNA"/>
</dbReference>
<dbReference type="Pfam" id="PF00038">
    <property type="entry name" value="Filament"/>
    <property type="match status" value="1"/>
</dbReference>
<comment type="caution">
    <text evidence="5">The sequence shown here is derived from an EMBL/GenBank/DDBJ whole genome shotgun (WGS) entry which is preliminary data.</text>
</comment>
<accession>A0A9D3TIQ7</accession>
<feature type="domain" description="IF rod" evidence="4">
    <location>
        <begin position="53"/>
        <end position="363"/>
    </location>
</feature>
<dbReference type="OrthoDB" id="8925521at2759"/>
<protein>
    <recommendedName>
        <fullName evidence="4">IF rod domain-containing protein</fullName>
    </recommendedName>
</protein>
<dbReference type="SUPFAM" id="SSF64593">
    <property type="entry name" value="Intermediate filament protein, coiled coil region"/>
    <property type="match status" value="1"/>
</dbReference>
<organism evidence="5 6">
    <name type="scientific">Megalops atlanticus</name>
    <name type="common">Tarpon</name>
    <name type="synonym">Clupea gigantea</name>
    <dbReference type="NCBI Taxonomy" id="7932"/>
    <lineage>
        <taxon>Eukaryota</taxon>
        <taxon>Metazoa</taxon>
        <taxon>Chordata</taxon>
        <taxon>Craniata</taxon>
        <taxon>Vertebrata</taxon>
        <taxon>Euteleostomi</taxon>
        <taxon>Actinopterygii</taxon>
        <taxon>Neopterygii</taxon>
        <taxon>Teleostei</taxon>
        <taxon>Elopiformes</taxon>
        <taxon>Megalopidae</taxon>
        <taxon>Megalops</taxon>
    </lineage>
</organism>
<dbReference type="PANTHER" id="PTHR45652:SF7">
    <property type="entry name" value="VIMENTIN-LIKE"/>
    <property type="match status" value="1"/>
</dbReference>
<dbReference type="GO" id="GO:0005737">
    <property type="term" value="C:cytoplasm"/>
    <property type="evidence" value="ECO:0007669"/>
    <property type="project" value="TreeGrafter"/>
</dbReference>
<proteinExistence type="predicted"/>
<dbReference type="InterPro" id="IPR050405">
    <property type="entry name" value="Intermediate_filament"/>
</dbReference>
<dbReference type="Gene3D" id="1.20.5.170">
    <property type="match status" value="1"/>
</dbReference>
<dbReference type="PROSITE" id="PS51842">
    <property type="entry name" value="IF_ROD_2"/>
    <property type="match status" value="1"/>
</dbReference>
<evidence type="ECO:0000313" key="6">
    <source>
        <dbReference type="Proteomes" id="UP001046870"/>
    </source>
</evidence>
<keyword evidence="1" id="KW-0403">Intermediate filament</keyword>
<dbReference type="GO" id="GO:0005200">
    <property type="term" value="F:structural constituent of cytoskeleton"/>
    <property type="evidence" value="ECO:0007669"/>
    <property type="project" value="TreeGrafter"/>
</dbReference>
<evidence type="ECO:0000256" key="3">
    <source>
        <dbReference type="SAM" id="Coils"/>
    </source>
</evidence>